<dbReference type="Gene3D" id="3.20.20.80">
    <property type="entry name" value="Glycosidases"/>
    <property type="match status" value="1"/>
</dbReference>
<keyword evidence="2 3" id="KW-0326">Glycosidase</keyword>
<comment type="caution">
    <text evidence="6">The sequence shown here is derived from an EMBL/GenBank/DDBJ whole genome shotgun (WGS) entry which is preliminary data.</text>
</comment>
<evidence type="ECO:0000313" key="7">
    <source>
        <dbReference type="Proteomes" id="UP000636960"/>
    </source>
</evidence>
<feature type="chain" id="PRO_5037931523" description="GH26 domain-containing protein" evidence="4">
    <location>
        <begin position="32"/>
        <end position="354"/>
    </location>
</feature>
<proteinExistence type="inferred from homology"/>
<name>A0A919JWP5_9ACTN</name>
<feature type="active site" description="Proton donor" evidence="3">
    <location>
        <position position="164"/>
    </location>
</feature>
<comment type="similarity">
    <text evidence="3">Belongs to the glycosyl hydrolase 26 family.</text>
</comment>
<evidence type="ECO:0000313" key="6">
    <source>
        <dbReference type="EMBL" id="GIE94994.1"/>
    </source>
</evidence>
<feature type="domain" description="GH26" evidence="5">
    <location>
        <begin position="40"/>
        <end position="340"/>
    </location>
</feature>
<keyword evidence="1 3" id="KW-0378">Hydrolase</keyword>
<accession>A0A919JWP5</accession>
<evidence type="ECO:0000256" key="2">
    <source>
        <dbReference type="ARBA" id="ARBA00023295"/>
    </source>
</evidence>
<organism evidence="6 7">
    <name type="scientific">Paractinoplanes rishiriensis</name>
    <dbReference type="NCBI Taxonomy" id="1050105"/>
    <lineage>
        <taxon>Bacteria</taxon>
        <taxon>Bacillati</taxon>
        <taxon>Actinomycetota</taxon>
        <taxon>Actinomycetes</taxon>
        <taxon>Micromonosporales</taxon>
        <taxon>Micromonosporaceae</taxon>
        <taxon>Paractinoplanes</taxon>
    </lineage>
</organism>
<evidence type="ECO:0000256" key="1">
    <source>
        <dbReference type="ARBA" id="ARBA00022801"/>
    </source>
</evidence>
<dbReference type="InterPro" id="IPR022790">
    <property type="entry name" value="GH26_dom"/>
</dbReference>
<dbReference type="Pfam" id="PF02156">
    <property type="entry name" value="Glyco_hydro_26"/>
    <property type="match status" value="1"/>
</dbReference>
<keyword evidence="7" id="KW-1185">Reference proteome</keyword>
<dbReference type="GO" id="GO:0004553">
    <property type="term" value="F:hydrolase activity, hydrolyzing O-glycosyl compounds"/>
    <property type="evidence" value="ECO:0007669"/>
    <property type="project" value="InterPro"/>
</dbReference>
<reference evidence="6" key="1">
    <citation type="submission" date="2021-01" db="EMBL/GenBank/DDBJ databases">
        <title>Whole genome shotgun sequence of Actinoplanes rishiriensis NBRC 108556.</title>
        <authorList>
            <person name="Komaki H."/>
            <person name="Tamura T."/>
        </authorList>
    </citation>
    <scope>NUCLEOTIDE SEQUENCE</scope>
    <source>
        <strain evidence="6">NBRC 108556</strain>
    </source>
</reference>
<feature type="active site" description="Nucleophile" evidence="3">
    <location>
        <position position="280"/>
    </location>
</feature>
<gene>
    <name evidence="6" type="ORF">Ari01nite_24590</name>
</gene>
<dbReference type="InterPro" id="IPR017853">
    <property type="entry name" value="GH"/>
</dbReference>
<protein>
    <recommendedName>
        <fullName evidence="5">GH26 domain-containing protein</fullName>
    </recommendedName>
</protein>
<dbReference type="PROSITE" id="PS51764">
    <property type="entry name" value="GH26"/>
    <property type="match status" value="1"/>
</dbReference>
<dbReference type="EMBL" id="BOMV01000022">
    <property type="protein sequence ID" value="GIE94994.1"/>
    <property type="molecule type" value="Genomic_DNA"/>
</dbReference>
<dbReference type="Proteomes" id="UP000636960">
    <property type="component" value="Unassembled WGS sequence"/>
</dbReference>
<sequence length="354" mass="38959">MRRSKLLRFGLVLSGLLAGAGAVAMAPAAQAADGAAQRNAAAANTNCVTGDLLVPSCGVLWGAAAGGFTTKPRDVELRSWENLSGRTATIFHTYHKGDEPFPTRSEIAMTRDAAKPRVLLLNWKIAYGSNWAKVAKGEKDARIDAFAARVKAYGQKFFLVLNHEPENDVVARRGSGWEAKDFAAMYRHTIERLRAKGVTNAVNVLAYMGNEKWMAQSWWKDLYPGDNVVDWIGLDSYVSAEKGYYHYGKFNDLLDRAPKGGGTGFYDWAERKNKPIMVAEWGAYHRIGYRADKAPVYNSVLPELAKRPAIKAIVYFDTKNDDEGNRDISINSTASSLSAFRKLAAAPIFNVKIG</sequence>
<dbReference type="RefSeq" id="WP_239162690.1">
    <property type="nucleotide sequence ID" value="NZ_BOMV01000022.1"/>
</dbReference>
<evidence type="ECO:0000259" key="5">
    <source>
        <dbReference type="PROSITE" id="PS51764"/>
    </source>
</evidence>
<keyword evidence="4" id="KW-0732">Signal</keyword>
<dbReference type="AlphaFoldDB" id="A0A919JWP5"/>
<feature type="signal peptide" evidence="4">
    <location>
        <begin position="1"/>
        <end position="31"/>
    </location>
</feature>
<evidence type="ECO:0000256" key="4">
    <source>
        <dbReference type="SAM" id="SignalP"/>
    </source>
</evidence>
<evidence type="ECO:0000256" key="3">
    <source>
        <dbReference type="PROSITE-ProRule" id="PRU01100"/>
    </source>
</evidence>
<dbReference type="SUPFAM" id="SSF51445">
    <property type="entry name" value="(Trans)glycosidases"/>
    <property type="match status" value="1"/>
</dbReference>